<organism evidence="1 2">
    <name type="scientific">Megaselia scalaris</name>
    <name type="common">Humpbacked fly</name>
    <name type="synonym">Phora scalaris</name>
    <dbReference type="NCBI Taxonomy" id="36166"/>
    <lineage>
        <taxon>Eukaryota</taxon>
        <taxon>Metazoa</taxon>
        <taxon>Ecdysozoa</taxon>
        <taxon>Arthropoda</taxon>
        <taxon>Hexapoda</taxon>
        <taxon>Insecta</taxon>
        <taxon>Pterygota</taxon>
        <taxon>Neoptera</taxon>
        <taxon>Endopterygota</taxon>
        <taxon>Diptera</taxon>
        <taxon>Brachycera</taxon>
        <taxon>Muscomorpha</taxon>
        <taxon>Platypezoidea</taxon>
        <taxon>Phoridae</taxon>
        <taxon>Megaseliini</taxon>
        <taxon>Megaselia</taxon>
    </lineage>
</organism>
<proteinExistence type="predicted"/>
<protein>
    <submittedName>
        <fullName evidence="1">Uncharacterized protein</fullName>
    </submittedName>
</protein>
<dbReference type="EMBL" id="CAQQ02176899">
    <property type="status" value="NOT_ANNOTATED_CDS"/>
    <property type="molecule type" value="Genomic_DNA"/>
</dbReference>
<reference evidence="1" key="2">
    <citation type="submission" date="2015-06" db="UniProtKB">
        <authorList>
            <consortium name="EnsemblMetazoa"/>
        </authorList>
    </citation>
    <scope>IDENTIFICATION</scope>
</reference>
<dbReference type="HOGENOM" id="CLU_2294855_0_0_1"/>
<dbReference type="Proteomes" id="UP000015102">
    <property type="component" value="Unassembled WGS sequence"/>
</dbReference>
<accession>T1GN62</accession>
<sequence>MKKKKDGKMKGKHTVNKGEDSLKNSLIHEEPSFRFRLFCSCLPKFTAFCLDVVLQLETPIALASRDITSLYPVPESIQIYGETFFCRVFFFLLLHNRSAIT</sequence>
<dbReference type="EnsemblMetazoa" id="MESCA005005-RA">
    <property type="protein sequence ID" value="MESCA005005-PA"/>
    <property type="gene ID" value="MESCA005005"/>
</dbReference>
<keyword evidence="2" id="KW-1185">Reference proteome</keyword>
<evidence type="ECO:0000313" key="2">
    <source>
        <dbReference type="Proteomes" id="UP000015102"/>
    </source>
</evidence>
<dbReference type="AlphaFoldDB" id="T1GN62"/>
<reference evidence="2" key="1">
    <citation type="submission" date="2013-02" db="EMBL/GenBank/DDBJ databases">
        <authorList>
            <person name="Hughes D."/>
        </authorList>
    </citation>
    <scope>NUCLEOTIDE SEQUENCE</scope>
    <source>
        <strain>Durham</strain>
        <strain evidence="2">NC isolate 2 -- Noor lab</strain>
    </source>
</reference>
<evidence type="ECO:0000313" key="1">
    <source>
        <dbReference type="EnsemblMetazoa" id="MESCA005005-PA"/>
    </source>
</evidence>
<name>T1GN62_MEGSC</name>